<dbReference type="OrthoDB" id="28112at2759"/>
<dbReference type="Proteomes" id="UP000193411">
    <property type="component" value="Unassembled WGS sequence"/>
</dbReference>
<evidence type="ECO:0000313" key="8">
    <source>
        <dbReference type="Proteomes" id="UP000193411"/>
    </source>
</evidence>
<keyword evidence="8" id="KW-1185">Reference proteome</keyword>
<comment type="caution">
    <text evidence="7">The sequence shown here is derived from an EMBL/GenBank/DDBJ whole genome shotgun (WGS) entry which is preliminary data.</text>
</comment>
<keyword evidence="3" id="KW-0698">rRNA processing</keyword>
<evidence type="ECO:0000256" key="3">
    <source>
        <dbReference type="ARBA" id="ARBA00022552"/>
    </source>
</evidence>
<dbReference type="SMART" id="SM00386">
    <property type="entry name" value="HAT"/>
    <property type="match status" value="3"/>
</dbReference>
<sequence length="179" mass="21475">MPHIPQVEIKAIVKQRTDYEYALKRRGAVLNDFLKYIQYEWQLEKIRRKRVARLGHSYKPSMCDYAGVKRLHNLFNRAVFKFPGDVDLWLQYINMAKKWKSYKRLGSIFARAIQLHPRHAGLWILAAAWEFEAQANTGSARKLMQRAVQLNREKQELWIEWFKMECMFVTKIRARTEML</sequence>
<dbReference type="GO" id="GO:0034388">
    <property type="term" value="C:Pwp2p-containing subcomplex of 90S preribosome"/>
    <property type="evidence" value="ECO:0007669"/>
    <property type="project" value="TreeGrafter"/>
</dbReference>
<evidence type="ECO:0000313" key="7">
    <source>
        <dbReference type="EMBL" id="ORZ41715.1"/>
    </source>
</evidence>
<dbReference type="InterPro" id="IPR013949">
    <property type="entry name" value="Utp6"/>
</dbReference>
<protein>
    <submittedName>
        <fullName evidence="7">U3 small nucleolar RNA-associated protein 6-domain-containing protein</fullName>
    </submittedName>
</protein>
<dbReference type="GO" id="GO:0030515">
    <property type="term" value="F:snoRNA binding"/>
    <property type="evidence" value="ECO:0007669"/>
    <property type="project" value="InterPro"/>
</dbReference>
<gene>
    <name evidence="7" type="ORF">BCR44DRAFT_122980</name>
</gene>
<feature type="non-terminal residue" evidence="7">
    <location>
        <position position="179"/>
    </location>
</feature>
<accession>A0A1Y2I4B8</accession>
<comment type="similarity">
    <text evidence="2">Belongs to the UTP6 family.</text>
</comment>
<dbReference type="InterPro" id="IPR003107">
    <property type="entry name" value="HAT"/>
</dbReference>
<reference evidence="7 8" key="1">
    <citation type="submission" date="2016-07" db="EMBL/GenBank/DDBJ databases">
        <title>Pervasive Adenine N6-methylation of Active Genes in Fungi.</title>
        <authorList>
            <consortium name="DOE Joint Genome Institute"/>
            <person name="Mondo S.J."/>
            <person name="Dannebaum R.O."/>
            <person name="Kuo R.C."/>
            <person name="Labutti K."/>
            <person name="Haridas S."/>
            <person name="Kuo A."/>
            <person name="Salamov A."/>
            <person name="Ahrendt S.R."/>
            <person name="Lipzen A."/>
            <person name="Sullivan W."/>
            <person name="Andreopoulos W.B."/>
            <person name="Clum A."/>
            <person name="Lindquist E."/>
            <person name="Daum C."/>
            <person name="Ramamoorthy G.K."/>
            <person name="Gryganskyi A."/>
            <person name="Culley D."/>
            <person name="Magnuson J.K."/>
            <person name="James T.Y."/>
            <person name="O'Malley M.A."/>
            <person name="Stajich J.E."/>
            <person name="Spatafora J.W."/>
            <person name="Visel A."/>
            <person name="Grigoriev I.V."/>
        </authorList>
    </citation>
    <scope>NUCLEOTIDE SEQUENCE [LARGE SCALE GENOMIC DNA]</scope>
    <source>
        <strain evidence="7 8">PL171</strain>
    </source>
</reference>
<dbReference type="PANTHER" id="PTHR23271:SF1">
    <property type="entry name" value="U3 SMALL NUCLEOLAR RNA-ASSOCIATED PROTEIN 6 HOMOLOG"/>
    <property type="match status" value="1"/>
</dbReference>
<dbReference type="EMBL" id="MCFL01000001">
    <property type="protein sequence ID" value="ORZ41715.1"/>
    <property type="molecule type" value="Genomic_DNA"/>
</dbReference>
<keyword evidence="5" id="KW-0539">Nucleus</keyword>
<keyword evidence="4" id="KW-0677">Repeat</keyword>
<dbReference type="GO" id="GO:0032040">
    <property type="term" value="C:small-subunit processome"/>
    <property type="evidence" value="ECO:0007669"/>
    <property type="project" value="TreeGrafter"/>
</dbReference>
<evidence type="ECO:0000256" key="4">
    <source>
        <dbReference type="ARBA" id="ARBA00022737"/>
    </source>
</evidence>
<proteinExistence type="inferred from homology"/>
<organism evidence="7 8">
    <name type="scientific">Catenaria anguillulae PL171</name>
    <dbReference type="NCBI Taxonomy" id="765915"/>
    <lineage>
        <taxon>Eukaryota</taxon>
        <taxon>Fungi</taxon>
        <taxon>Fungi incertae sedis</taxon>
        <taxon>Blastocladiomycota</taxon>
        <taxon>Blastocladiomycetes</taxon>
        <taxon>Blastocladiales</taxon>
        <taxon>Catenariaceae</taxon>
        <taxon>Catenaria</taxon>
    </lineage>
</organism>
<comment type="subcellular location">
    <subcellularLocation>
        <location evidence="1">Nucleus</location>
        <location evidence="1">Nucleolus</location>
    </subcellularLocation>
</comment>
<dbReference type="Gene3D" id="1.25.40.10">
    <property type="entry name" value="Tetratricopeptide repeat domain"/>
    <property type="match status" value="1"/>
</dbReference>
<dbReference type="InterPro" id="IPR055347">
    <property type="entry name" value="UTP6_N"/>
</dbReference>
<evidence type="ECO:0000259" key="6">
    <source>
        <dbReference type="Pfam" id="PF08640"/>
    </source>
</evidence>
<evidence type="ECO:0000256" key="1">
    <source>
        <dbReference type="ARBA" id="ARBA00004604"/>
    </source>
</evidence>
<dbReference type="InterPro" id="IPR011990">
    <property type="entry name" value="TPR-like_helical_dom_sf"/>
</dbReference>
<dbReference type="STRING" id="765915.A0A1Y2I4B8"/>
<dbReference type="AlphaFoldDB" id="A0A1Y2I4B8"/>
<name>A0A1Y2I4B8_9FUNG</name>
<dbReference type="PANTHER" id="PTHR23271">
    <property type="entry name" value="HEPATOCELLULAR CARCINOMA-ASSOCIATED ANTIGEN 66"/>
    <property type="match status" value="1"/>
</dbReference>
<evidence type="ECO:0000256" key="2">
    <source>
        <dbReference type="ARBA" id="ARBA00010734"/>
    </source>
</evidence>
<dbReference type="GO" id="GO:0000462">
    <property type="term" value="P:maturation of SSU-rRNA from tricistronic rRNA transcript (SSU-rRNA, 5.8S rRNA, LSU-rRNA)"/>
    <property type="evidence" value="ECO:0007669"/>
    <property type="project" value="InterPro"/>
</dbReference>
<feature type="domain" description="U3 small nucleolar RNA-associated protein 6 N-terminal" evidence="6">
    <location>
        <begin position="7"/>
        <end position="70"/>
    </location>
</feature>
<dbReference type="Pfam" id="PF08640">
    <property type="entry name" value="U3_assoc_6"/>
    <property type="match status" value="1"/>
</dbReference>
<dbReference type="SUPFAM" id="SSF48452">
    <property type="entry name" value="TPR-like"/>
    <property type="match status" value="1"/>
</dbReference>
<evidence type="ECO:0000256" key="5">
    <source>
        <dbReference type="ARBA" id="ARBA00023242"/>
    </source>
</evidence>